<keyword evidence="2" id="KW-1185">Reference proteome</keyword>
<comment type="caution">
    <text evidence="1">The sequence shown here is derived from an EMBL/GenBank/DDBJ whole genome shotgun (WGS) entry which is preliminary data.</text>
</comment>
<proteinExistence type="predicted"/>
<dbReference type="InterPro" id="IPR050767">
    <property type="entry name" value="Sel1_AlgK"/>
</dbReference>
<dbReference type="AlphaFoldDB" id="A0A9X4SC12"/>
<gene>
    <name evidence="1" type="ORF">H010_12674</name>
</gene>
<accession>A0A9X4SC12</accession>
<name>A0A9X4SC12_9BURK</name>
<evidence type="ECO:0000313" key="1">
    <source>
        <dbReference type="EMBL" id="MDG5976113.1"/>
    </source>
</evidence>
<dbReference type="InterPro" id="IPR011990">
    <property type="entry name" value="TPR-like_helical_dom_sf"/>
</dbReference>
<dbReference type="PANTHER" id="PTHR11102">
    <property type="entry name" value="SEL-1-LIKE PROTEIN"/>
    <property type="match status" value="1"/>
</dbReference>
<dbReference type="Pfam" id="PF08238">
    <property type="entry name" value="Sel1"/>
    <property type="match status" value="3"/>
</dbReference>
<dbReference type="Proteomes" id="UP001152876">
    <property type="component" value="Unassembled WGS sequence"/>
</dbReference>
<dbReference type="SUPFAM" id="SSF81901">
    <property type="entry name" value="HCP-like"/>
    <property type="match status" value="1"/>
</dbReference>
<dbReference type="InterPro" id="IPR006597">
    <property type="entry name" value="Sel1-like"/>
</dbReference>
<dbReference type="EMBL" id="AOGK01000010">
    <property type="protein sequence ID" value="MDG5976113.1"/>
    <property type="molecule type" value="Genomic_DNA"/>
</dbReference>
<dbReference type="PANTHER" id="PTHR11102:SF160">
    <property type="entry name" value="ERAD-ASSOCIATED E3 UBIQUITIN-PROTEIN LIGASE COMPONENT HRD3"/>
    <property type="match status" value="1"/>
</dbReference>
<organism evidence="1 2">
    <name type="scientific">Hydrogenophaga taeniospiralis CCUG 15921</name>
    <dbReference type="NCBI Taxonomy" id="1281780"/>
    <lineage>
        <taxon>Bacteria</taxon>
        <taxon>Pseudomonadati</taxon>
        <taxon>Pseudomonadota</taxon>
        <taxon>Betaproteobacteria</taxon>
        <taxon>Burkholderiales</taxon>
        <taxon>Comamonadaceae</taxon>
        <taxon>Hydrogenophaga</taxon>
    </lineage>
</organism>
<dbReference type="Gene3D" id="1.25.40.10">
    <property type="entry name" value="Tetratricopeptide repeat domain"/>
    <property type="match status" value="1"/>
</dbReference>
<protein>
    <recommendedName>
        <fullName evidence="3">Sel1 repeat family protein</fullName>
    </recommendedName>
</protein>
<reference evidence="1" key="1">
    <citation type="submission" date="2013-01" db="EMBL/GenBank/DDBJ databases">
        <title>Genome draft of Hydrogenophaga taeniospiralis 2K1.</title>
        <authorList>
            <person name="Gomila M."/>
            <person name="Lalucat J."/>
        </authorList>
    </citation>
    <scope>NUCLEOTIDE SEQUENCE</scope>
    <source>
        <strain evidence="1">CCUG 15921</strain>
    </source>
</reference>
<sequence>MADGVVDNNFEQAYAWFHKAALQGLPHAQFALAILHLDNQGVKGTFPEAMAWLLKAAQQGHGHAQYLLGLSYVHGRPGTEKDLSQTERWLTRSAENGHVLAQEVLWNLRIKGLLPSANGAVTSVTNSTSVSPGACAIPSPGQAPFTRYTRKDLEEALAISAERYVGLMEDCLRIAASSLGPGFVPMAPR</sequence>
<evidence type="ECO:0000313" key="2">
    <source>
        <dbReference type="Proteomes" id="UP001152876"/>
    </source>
</evidence>
<evidence type="ECO:0008006" key="3">
    <source>
        <dbReference type="Google" id="ProtNLM"/>
    </source>
</evidence>
<dbReference type="SMART" id="SM00671">
    <property type="entry name" value="SEL1"/>
    <property type="match status" value="2"/>
</dbReference>